<dbReference type="AlphaFoldDB" id="A0A0E9XYC3"/>
<name>A0A0E9XYC3_ANGAN</name>
<protein>
    <submittedName>
        <fullName evidence="1">Uncharacterized protein</fullName>
    </submittedName>
</protein>
<dbReference type="EMBL" id="GBXM01001747">
    <property type="protein sequence ID" value="JAI06831.1"/>
    <property type="molecule type" value="Transcribed_RNA"/>
</dbReference>
<proteinExistence type="predicted"/>
<accession>A0A0E9XYC3</accession>
<organism evidence="1">
    <name type="scientific">Anguilla anguilla</name>
    <name type="common">European freshwater eel</name>
    <name type="synonym">Muraena anguilla</name>
    <dbReference type="NCBI Taxonomy" id="7936"/>
    <lineage>
        <taxon>Eukaryota</taxon>
        <taxon>Metazoa</taxon>
        <taxon>Chordata</taxon>
        <taxon>Craniata</taxon>
        <taxon>Vertebrata</taxon>
        <taxon>Euteleostomi</taxon>
        <taxon>Actinopterygii</taxon>
        <taxon>Neopterygii</taxon>
        <taxon>Teleostei</taxon>
        <taxon>Anguilliformes</taxon>
        <taxon>Anguillidae</taxon>
        <taxon>Anguilla</taxon>
    </lineage>
</organism>
<evidence type="ECO:0000313" key="1">
    <source>
        <dbReference type="EMBL" id="JAI06831.1"/>
    </source>
</evidence>
<reference evidence="1" key="1">
    <citation type="submission" date="2014-11" db="EMBL/GenBank/DDBJ databases">
        <authorList>
            <person name="Amaro Gonzalez C."/>
        </authorList>
    </citation>
    <scope>NUCLEOTIDE SEQUENCE</scope>
</reference>
<sequence>MGLEVEYLGAPPGVRIVKHSCSPILFERMQNLQQDDTVLTISSFWLDRNTSASPTNANVCD</sequence>
<reference evidence="1" key="2">
    <citation type="journal article" date="2015" name="Fish Shellfish Immunol.">
        <title>Early steps in the European eel (Anguilla anguilla)-Vibrio vulnificus interaction in the gills: Role of the RtxA13 toxin.</title>
        <authorList>
            <person name="Callol A."/>
            <person name="Pajuelo D."/>
            <person name="Ebbesson L."/>
            <person name="Teles M."/>
            <person name="MacKenzie S."/>
            <person name="Amaro C."/>
        </authorList>
    </citation>
    <scope>NUCLEOTIDE SEQUENCE</scope>
</reference>